<evidence type="ECO:0000256" key="1">
    <source>
        <dbReference type="SAM" id="MobiDB-lite"/>
    </source>
</evidence>
<comment type="caution">
    <text evidence="2">The sequence shown here is derived from an EMBL/GenBank/DDBJ whole genome shotgun (WGS) entry which is preliminary data.</text>
</comment>
<protein>
    <submittedName>
        <fullName evidence="2">Uncharacterized protein</fullName>
    </submittedName>
</protein>
<name>A0A8K0GQF9_IGNLU</name>
<dbReference type="Proteomes" id="UP000801492">
    <property type="component" value="Unassembled WGS sequence"/>
</dbReference>
<accession>A0A8K0GQF9</accession>
<dbReference type="EMBL" id="VTPC01000394">
    <property type="protein sequence ID" value="KAF2905953.1"/>
    <property type="molecule type" value="Genomic_DNA"/>
</dbReference>
<feature type="region of interest" description="Disordered" evidence="1">
    <location>
        <begin position="43"/>
        <end position="68"/>
    </location>
</feature>
<reference evidence="2" key="1">
    <citation type="submission" date="2019-08" db="EMBL/GenBank/DDBJ databases">
        <title>The genome of the North American firefly Photinus pyralis.</title>
        <authorList>
            <consortium name="Photinus pyralis genome working group"/>
            <person name="Fallon T.R."/>
            <person name="Sander Lower S.E."/>
            <person name="Weng J.-K."/>
        </authorList>
    </citation>
    <scope>NUCLEOTIDE SEQUENCE</scope>
    <source>
        <strain evidence="2">TRF0915ILg1</strain>
        <tissue evidence="2">Whole body</tissue>
    </source>
</reference>
<dbReference type="AlphaFoldDB" id="A0A8K0GQF9"/>
<proteinExistence type="predicted"/>
<dbReference type="OrthoDB" id="6782199at2759"/>
<organism evidence="2 3">
    <name type="scientific">Ignelater luminosus</name>
    <name type="common">Cucubano</name>
    <name type="synonym">Pyrophorus luminosus</name>
    <dbReference type="NCBI Taxonomy" id="2038154"/>
    <lineage>
        <taxon>Eukaryota</taxon>
        <taxon>Metazoa</taxon>
        <taxon>Ecdysozoa</taxon>
        <taxon>Arthropoda</taxon>
        <taxon>Hexapoda</taxon>
        <taxon>Insecta</taxon>
        <taxon>Pterygota</taxon>
        <taxon>Neoptera</taxon>
        <taxon>Endopterygota</taxon>
        <taxon>Coleoptera</taxon>
        <taxon>Polyphaga</taxon>
        <taxon>Elateriformia</taxon>
        <taxon>Elateroidea</taxon>
        <taxon>Elateridae</taxon>
        <taxon>Agrypninae</taxon>
        <taxon>Pyrophorini</taxon>
        <taxon>Ignelater</taxon>
    </lineage>
</organism>
<evidence type="ECO:0000313" key="2">
    <source>
        <dbReference type="EMBL" id="KAF2905953.1"/>
    </source>
</evidence>
<sequence length="68" mass="7758">MRRAAAEGDQLIRMSGREVLTEKKYIMMRWKEHFRNLLEEQDAEGSDGEAAAHLAVDPVSARTAKEKQ</sequence>
<evidence type="ECO:0000313" key="3">
    <source>
        <dbReference type="Proteomes" id="UP000801492"/>
    </source>
</evidence>
<gene>
    <name evidence="2" type="ORF">ILUMI_00226</name>
</gene>
<keyword evidence="3" id="KW-1185">Reference proteome</keyword>